<evidence type="ECO:0000256" key="10">
    <source>
        <dbReference type="ARBA" id="ARBA00022824"/>
    </source>
</evidence>
<evidence type="ECO:0000256" key="3">
    <source>
        <dbReference type="ARBA" id="ARBA00004530"/>
    </source>
</evidence>
<dbReference type="InterPro" id="IPR031777">
    <property type="entry name" value="Sortilin_C"/>
</dbReference>
<evidence type="ECO:0000256" key="27">
    <source>
        <dbReference type="SAM" id="SignalP"/>
    </source>
</evidence>
<protein>
    <recommendedName>
        <fullName evidence="25">Sortilin</fullName>
    </recommendedName>
</protein>
<keyword evidence="16" id="KW-0675">Receptor</keyword>
<dbReference type="InterPro" id="IPR031778">
    <property type="entry name" value="Sortilin_N"/>
</dbReference>
<evidence type="ECO:0000256" key="15">
    <source>
        <dbReference type="ARBA" id="ARBA00023157"/>
    </source>
</evidence>
<dbReference type="RefSeq" id="XP_030077383.1">
    <property type="nucleotide sequence ID" value="XM_030221523.1"/>
</dbReference>
<sequence>MGAASLSAVLLLLAGVGALALRDPRDSEPSLVEGCDPWQTYKASLDNNTHKYSFHDLGGSVLLSWVGSGTGVILVLTTFRVPLPIITFGQSKLYRSDNYGKNFTDITSLINNTLIITEFGMAIGPQNSGKVILTGDVVGRSSGGRIFRSSSFAKDFTQTDLPFHPNTQIMYDPKNSDHLLVLSSENSLWLSRNFGEKWEKIHQTVCLAKWGSDATIFFIVSLNGSCKSDFGLRELKRTNNFGRNFKTVASRVYSFGLGGPFLYASVMTEMGSTRRIYVSLDHGDTWNMAQLPSVGEEQFYSILAATDDMVFMHVDEPGDTGYGTIYTSDDRGIIYSKSLERHLYTDKGDTDFTTVGSLRGVYMTSVLSEDNSIQSVISFDQGGEWKPLKKPENSKCESTAKYKEECSLHIHAWYSLSQNPNVPMLPLSEPSAVGIIIAHGSVGDAISVMNPDVYISDDGGYTWIRTLEGPHHYAILDSGGLIVAVEKSYNPISVIKFSTDEGQCWYTYNFTKEPFIFTGLATEPGARSMNVSIWGFQQFLMYKFWVSYTINFKDLLTRPCESKDYVMWLAHSSDPNDPSDGCILGYKEQYLRLRKSSVCQNGQGYRVSKQPTVCSCTLDDFLCDFGYYRPENDSQCIEQPELKGHDLEFCLYGEEELLKTNGYRKIPGDKCDGGANPKHELMDLKKKCTGDSLAQEAAEPLQVHQDLIPIILSVVAVLLISIVAGVLIIKKYVCGGRFLVHRYSVLQQHVEANGVEALDTSITSGSKRLGYHDDSDEDLLE</sequence>
<keyword evidence="9" id="KW-0967">Endosome</keyword>
<evidence type="ECO:0000256" key="18">
    <source>
        <dbReference type="ARBA" id="ARBA00023228"/>
    </source>
</evidence>
<comment type="similarity">
    <text evidence="24">Belongs to the VPS10-related sortilin family. SORT1 subfamily.</text>
</comment>
<keyword evidence="8" id="KW-0677">Repeat</keyword>
<feature type="chain" id="PRO_5027940981" description="Sortilin" evidence="27">
    <location>
        <begin position="21"/>
        <end position="781"/>
    </location>
</feature>
<dbReference type="KEGG" id="muo:115482002"/>
<proteinExistence type="inferred from homology"/>
<dbReference type="Pfam" id="PF15901">
    <property type="entry name" value="Sortilin_C"/>
    <property type="match status" value="1"/>
</dbReference>
<dbReference type="PANTHER" id="PTHR12106:SF23">
    <property type="entry name" value="SORTILIN"/>
    <property type="match status" value="1"/>
</dbReference>
<evidence type="ECO:0000256" key="9">
    <source>
        <dbReference type="ARBA" id="ARBA00022753"/>
    </source>
</evidence>
<dbReference type="Gene3D" id="2.130.10.10">
    <property type="entry name" value="YVTN repeat-like/Quinoprotein amine dehydrogenase"/>
    <property type="match status" value="1"/>
</dbReference>
<evidence type="ECO:0000256" key="8">
    <source>
        <dbReference type="ARBA" id="ARBA00022737"/>
    </source>
</evidence>
<keyword evidence="20" id="KW-0449">Lipoprotein</keyword>
<dbReference type="SMART" id="SM00602">
    <property type="entry name" value="VPS10"/>
    <property type="match status" value="1"/>
</dbReference>
<evidence type="ECO:0000256" key="11">
    <source>
        <dbReference type="ARBA" id="ARBA00022989"/>
    </source>
</evidence>
<evidence type="ECO:0000313" key="29">
    <source>
        <dbReference type="Proteomes" id="UP000515156"/>
    </source>
</evidence>
<keyword evidence="7 27" id="KW-0732">Signal</keyword>
<evidence type="ECO:0000256" key="2">
    <source>
        <dbReference type="ARBA" id="ARBA00004352"/>
    </source>
</evidence>
<evidence type="ECO:0000256" key="26">
    <source>
        <dbReference type="SAM" id="Phobius"/>
    </source>
</evidence>
<dbReference type="Gene3D" id="3.30.60.270">
    <property type="match status" value="1"/>
</dbReference>
<dbReference type="GO" id="GO:0005886">
    <property type="term" value="C:plasma membrane"/>
    <property type="evidence" value="ECO:0007669"/>
    <property type="project" value="UniProtKB-SubCell"/>
</dbReference>
<evidence type="ECO:0000256" key="12">
    <source>
        <dbReference type="ARBA" id="ARBA00023034"/>
    </source>
</evidence>
<dbReference type="GO" id="GO:0010008">
    <property type="term" value="C:endosome membrane"/>
    <property type="evidence" value="ECO:0007669"/>
    <property type="project" value="UniProtKB-SubCell"/>
</dbReference>
<evidence type="ECO:0000256" key="17">
    <source>
        <dbReference type="ARBA" id="ARBA00023180"/>
    </source>
</evidence>
<dbReference type="InterPro" id="IPR006581">
    <property type="entry name" value="VPS10"/>
</dbReference>
<evidence type="ECO:0000256" key="20">
    <source>
        <dbReference type="ARBA" id="ARBA00023288"/>
    </source>
</evidence>
<accession>A0A6P7ZI77</accession>
<keyword evidence="4" id="KW-0813">Transport</keyword>
<evidence type="ECO:0000256" key="19">
    <source>
        <dbReference type="ARBA" id="ARBA00023242"/>
    </source>
</evidence>
<dbReference type="GO" id="GO:0005765">
    <property type="term" value="C:lysosomal membrane"/>
    <property type="evidence" value="ECO:0007669"/>
    <property type="project" value="UniProtKB-SubCell"/>
</dbReference>
<evidence type="ECO:0000256" key="16">
    <source>
        <dbReference type="ARBA" id="ARBA00023170"/>
    </source>
</evidence>
<feature type="transmembrane region" description="Helical" evidence="26">
    <location>
        <begin position="707"/>
        <end position="729"/>
    </location>
</feature>
<evidence type="ECO:0000313" key="30">
    <source>
        <dbReference type="RefSeq" id="XP_030077383.1"/>
    </source>
</evidence>
<dbReference type="OrthoDB" id="443634at2759"/>
<dbReference type="FunFam" id="2.130.10.10:FF:000802">
    <property type="entry name" value="Sortilin"/>
    <property type="match status" value="1"/>
</dbReference>
<keyword evidence="14" id="KW-0564">Palmitate</keyword>
<keyword evidence="13 26" id="KW-0472">Membrane</keyword>
<dbReference type="GO" id="GO:0006897">
    <property type="term" value="P:endocytosis"/>
    <property type="evidence" value="ECO:0007669"/>
    <property type="project" value="TreeGrafter"/>
</dbReference>
<keyword evidence="12" id="KW-0333">Golgi apparatus</keyword>
<gene>
    <name evidence="30" type="primary">SORT1</name>
</gene>
<evidence type="ECO:0000259" key="28">
    <source>
        <dbReference type="SMART" id="SM00602"/>
    </source>
</evidence>
<evidence type="ECO:0000256" key="1">
    <source>
        <dbReference type="ARBA" id="ARBA00004115"/>
    </source>
</evidence>
<dbReference type="InterPro" id="IPR015943">
    <property type="entry name" value="WD40/YVTN_repeat-like_dom_sf"/>
</dbReference>
<evidence type="ECO:0000256" key="5">
    <source>
        <dbReference type="ARBA" id="ARBA00022475"/>
    </source>
</evidence>
<keyword evidence="17" id="KW-0325">Glycoprotein</keyword>
<dbReference type="AlphaFoldDB" id="A0A6P7ZI77"/>
<keyword evidence="10" id="KW-0256">Endoplasmic reticulum</keyword>
<name>A0A6P7ZI77_9AMPH</name>
<evidence type="ECO:0000256" key="25">
    <source>
        <dbReference type="ARBA" id="ARBA00068731"/>
    </source>
</evidence>
<evidence type="ECO:0000256" key="13">
    <source>
        <dbReference type="ARBA" id="ARBA00023136"/>
    </source>
</evidence>
<keyword evidence="29" id="KW-1185">Reference proteome</keyword>
<evidence type="ECO:0000256" key="14">
    <source>
        <dbReference type="ARBA" id="ARBA00023139"/>
    </source>
</evidence>
<evidence type="ECO:0000256" key="4">
    <source>
        <dbReference type="ARBA" id="ARBA00022448"/>
    </source>
</evidence>
<feature type="domain" description="VPS10" evidence="28">
    <location>
        <begin position="82"/>
        <end position="693"/>
    </location>
</feature>
<dbReference type="InterPro" id="IPR050310">
    <property type="entry name" value="VPS10-sortilin"/>
</dbReference>
<keyword evidence="15" id="KW-1015">Disulfide bond</keyword>
<keyword evidence="6 26" id="KW-0812">Transmembrane</keyword>
<keyword evidence="5" id="KW-1003">Cell membrane</keyword>
<dbReference type="GeneID" id="115482002"/>
<dbReference type="CTD" id="6272"/>
<evidence type="ECO:0000256" key="21">
    <source>
        <dbReference type="ARBA" id="ARBA00037814"/>
    </source>
</evidence>
<evidence type="ECO:0000256" key="24">
    <source>
        <dbReference type="ARBA" id="ARBA00061605"/>
    </source>
</evidence>
<comment type="subcellular location">
    <subcellularLocation>
        <location evidence="21">Cell membrane</location>
        <topology evidence="21">Single-pass type I membrane protein</topology>
        <orientation evidence="21">Extracellular side</orientation>
    </subcellularLocation>
    <subcellularLocation>
        <location evidence="1">Endoplasmic reticulum membrane</location>
        <topology evidence="1">Single-pass type I membrane protein</topology>
    </subcellularLocation>
    <subcellularLocation>
        <location evidence="3">Endosome membrane</location>
        <topology evidence="3">Single-pass type I membrane protein</topology>
    </subcellularLocation>
    <subcellularLocation>
        <location evidence="23">Golgi apparatus</location>
        <location evidence="23">Golgi stack membrane</location>
        <topology evidence="23">Single-pass type I membrane protein</topology>
    </subcellularLocation>
    <subcellularLocation>
        <location evidence="2">Lysosome membrane</location>
        <topology evidence="2">Single-pass type I membrane protein</topology>
    </subcellularLocation>
    <subcellularLocation>
        <location evidence="22">Nucleus membrane</location>
        <topology evidence="22">Single-pass type I membrane protein</topology>
    </subcellularLocation>
</comment>
<dbReference type="PANTHER" id="PTHR12106">
    <property type="entry name" value="SORTILIN RELATED"/>
    <property type="match status" value="1"/>
</dbReference>
<dbReference type="FunFam" id="3.30.60.270:FF:000004">
    <property type="entry name" value="Sortilin"/>
    <property type="match status" value="1"/>
</dbReference>
<dbReference type="SUPFAM" id="SSF110296">
    <property type="entry name" value="Oligoxyloglucan reducing end-specific cellobiohydrolase"/>
    <property type="match status" value="1"/>
</dbReference>
<evidence type="ECO:0000256" key="23">
    <source>
        <dbReference type="ARBA" id="ARBA00060431"/>
    </source>
</evidence>
<reference evidence="30" key="1">
    <citation type="submission" date="2025-08" db="UniProtKB">
        <authorList>
            <consortium name="RefSeq"/>
        </authorList>
    </citation>
    <scope>IDENTIFICATION</scope>
</reference>
<dbReference type="GO" id="GO:0005789">
    <property type="term" value="C:endoplasmic reticulum membrane"/>
    <property type="evidence" value="ECO:0007669"/>
    <property type="project" value="UniProtKB-SubCell"/>
</dbReference>
<keyword evidence="18" id="KW-0458">Lysosome</keyword>
<dbReference type="Gene3D" id="2.10.70.80">
    <property type="match status" value="1"/>
</dbReference>
<dbReference type="FunCoup" id="A0A6P7ZI77">
    <property type="interactions" value="862"/>
</dbReference>
<evidence type="ECO:0000256" key="22">
    <source>
        <dbReference type="ARBA" id="ARBA00046292"/>
    </source>
</evidence>
<dbReference type="Proteomes" id="UP000515156">
    <property type="component" value="Chromosome 12"/>
</dbReference>
<evidence type="ECO:0000256" key="6">
    <source>
        <dbReference type="ARBA" id="ARBA00022692"/>
    </source>
</evidence>
<evidence type="ECO:0000256" key="7">
    <source>
        <dbReference type="ARBA" id="ARBA00022729"/>
    </source>
</evidence>
<dbReference type="GO" id="GO:0006895">
    <property type="term" value="P:Golgi to endosome transport"/>
    <property type="evidence" value="ECO:0007669"/>
    <property type="project" value="TreeGrafter"/>
</dbReference>
<dbReference type="Pfam" id="PF15902">
    <property type="entry name" value="Sortilin-Vps10"/>
    <property type="match status" value="1"/>
</dbReference>
<feature type="signal peptide" evidence="27">
    <location>
        <begin position="1"/>
        <end position="20"/>
    </location>
</feature>
<dbReference type="InParanoid" id="A0A6P7ZI77"/>
<dbReference type="GO" id="GO:0031965">
    <property type="term" value="C:nuclear membrane"/>
    <property type="evidence" value="ECO:0007669"/>
    <property type="project" value="UniProtKB-SubCell"/>
</dbReference>
<keyword evidence="19" id="KW-0539">Nucleus</keyword>
<dbReference type="GO" id="GO:0005829">
    <property type="term" value="C:cytosol"/>
    <property type="evidence" value="ECO:0007669"/>
    <property type="project" value="GOC"/>
</dbReference>
<organism evidence="29 30">
    <name type="scientific">Microcaecilia unicolor</name>
    <dbReference type="NCBI Taxonomy" id="1415580"/>
    <lineage>
        <taxon>Eukaryota</taxon>
        <taxon>Metazoa</taxon>
        <taxon>Chordata</taxon>
        <taxon>Craniata</taxon>
        <taxon>Vertebrata</taxon>
        <taxon>Euteleostomi</taxon>
        <taxon>Amphibia</taxon>
        <taxon>Gymnophiona</taxon>
        <taxon>Siphonopidae</taxon>
        <taxon>Microcaecilia</taxon>
    </lineage>
</organism>
<keyword evidence="11 26" id="KW-1133">Transmembrane helix</keyword>
<dbReference type="GO" id="GO:0032580">
    <property type="term" value="C:Golgi cisterna membrane"/>
    <property type="evidence" value="ECO:0007669"/>
    <property type="project" value="UniProtKB-SubCell"/>
</dbReference>
<dbReference type="GO" id="GO:0016050">
    <property type="term" value="P:vesicle organization"/>
    <property type="evidence" value="ECO:0007669"/>
    <property type="project" value="TreeGrafter"/>
</dbReference>